<evidence type="ECO:0000256" key="1">
    <source>
        <dbReference type="SAM" id="SignalP"/>
    </source>
</evidence>
<name>A0AAD7CB23_9AGAR</name>
<keyword evidence="4" id="KW-1185">Reference proteome</keyword>
<dbReference type="GO" id="GO:0003824">
    <property type="term" value="F:catalytic activity"/>
    <property type="evidence" value="ECO:0007669"/>
    <property type="project" value="InterPro"/>
</dbReference>
<dbReference type="Proteomes" id="UP001221142">
    <property type="component" value="Unassembled WGS sequence"/>
</dbReference>
<dbReference type="PANTHER" id="PTHR42834:SF1">
    <property type="entry name" value="ENDONUCLEASE_EXONUCLEASE_PHOSPHATASE FAMILY PROTEIN (AFU_ORTHOLOGUE AFUA_3G09210)"/>
    <property type="match status" value="1"/>
</dbReference>
<gene>
    <name evidence="3" type="ORF">FB45DRAFT_897126</name>
</gene>
<feature type="signal peptide" evidence="1">
    <location>
        <begin position="1"/>
        <end position="18"/>
    </location>
</feature>
<dbReference type="Pfam" id="PF03372">
    <property type="entry name" value="Exo_endo_phos"/>
    <property type="match status" value="1"/>
</dbReference>
<dbReference type="Gene3D" id="3.60.10.10">
    <property type="entry name" value="Endonuclease/exonuclease/phosphatase"/>
    <property type="match status" value="1"/>
</dbReference>
<feature type="domain" description="Endonuclease/exonuclease/phosphatase" evidence="2">
    <location>
        <begin position="309"/>
        <end position="604"/>
    </location>
</feature>
<dbReference type="AlphaFoldDB" id="A0AAD7CB23"/>
<evidence type="ECO:0000259" key="2">
    <source>
        <dbReference type="Pfam" id="PF03372"/>
    </source>
</evidence>
<dbReference type="SUPFAM" id="SSF56219">
    <property type="entry name" value="DNase I-like"/>
    <property type="match status" value="1"/>
</dbReference>
<comment type="caution">
    <text evidence="3">The sequence shown here is derived from an EMBL/GenBank/DDBJ whole genome shotgun (WGS) entry which is preliminary data.</text>
</comment>
<evidence type="ECO:0000313" key="3">
    <source>
        <dbReference type="EMBL" id="KAJ7644169.1"/>
    </source>
</evidence>
<accession>A0AAD7CB23</accession>
<feature type="chain" id="PRO_5041953554" evidence="1">
    <location>
        <begin position="19"/>
        <end position="614"/>
    </location>
</feature>
<proteinExistence type="predicted"/>
<dbReference type="PANTHER" id="PTHR42834">
    <property type="entry name" value="ENDONUCLEASE/EXONUCLEASE/PHOSPHATASE FAMILY PROTEIN (AFU_ORTHOLOGUE AFUA_3G09210)"/>
    <property type="match status" value="1"/>
</dbReference>
<sequence length="614" mass="64462">MKRLIFSLLASSITLVSSTLVTDINGFAYKSPLVGKTVNLTDALVTAKGSEGFYIAGAAANDTRVSSGLLVFTTSATVLSKVAVGDIITLTGLVAEFRPSADPDFLTLTELESPTNIVVVSTNNPVTPIVLGRDRSPPTENFSALDVGPDGFLSVPNNQSQIDTVNATLLPESFGMDFWESLNGQLVTVLRPVAINFPNSFGEIWAIGDWPVTGQNSRGGLTIILGPDGIPDGQPETVIIGEPLDGTDNPEVAIGMVLSDITGVVTYQFGFYYILPLTAPAIVSSPSFDIAPTSLVSAPGDLCNITVGSYNVDNMSPQGTHIDDIANHIATVLRSPDIVFIQEVQDNDGPTDDGVVSASLTLSTLIAAIKAAGGQAYESVNIDPVDKADGGQPGGNIRQVYLYQPERLSLVNGTAGTALEAVEVIGTDGSPALSLNPGRIDPTNAAWQDSRKPLVAQWTTLSGDTLFTINLHLTAKDGSTTIQGNARPPVNLGVAQRTSQVGAVAAFASEIFAKDADANIVAAGDWNEFLQARSVFASLTPLLSDLDAVAGISPVESYTYVFDNTAEELDHVFLSPAMAARGAEAEHIHVNNWAPSFAARVSDHDPTVARVRVC</sequence>
<dbReference type="EMBL" id="JARKIF010000003">
    <property type="protein sequence ID" value="KAJ7644169.1"/>
    <property type="molecule type" value="Genomic_DNA"/>
</dbReference>
<evidence type="ECO:0000313" key="4">
    <source>
        <dbReference type="Proteomes" id="UP001221142"/>
    </source>
</evidence>
<dbReference type="InterPro" id="IPR005135">
    <property type="entry name" value="Endo/exonuclease/phosphatase"/>
</dbReference>
<dbReference type="InterPro" id="IPR036691">
    <property type="entry name" value="Endo/exonu/phosph_ase_sf"/>
</dbReference>
<reference evidence="3" key="1">
    <citation type="submission" date="2023-03" db="EMBL/GenBank/DDBJ databases">
        <title>Massive genome expansion in bonnet fungi (Mycena s.s.) driven by repeated elements and novel gene families across ecological guilds.</title>
        <authorList>
            <consortium name="Lawrence Berkeley National Laboratory"/>
            <person name="Harder C.B."/>
            <person name="Miyauchi S."/>
            <person name="Viragh M."/>
            <person name="Kuo A."/>
            <person name="Thoen E."/>
            <person name="Andreopoulos B."/>
            <person name="Lu D."/>
            <person name="Skrede I."/>
            <person name="Drula E."/>
            <person name="Henrissat B."/>
            <person name="Morin E."/>
            <person name="Kohler A."/>
            <person name="Barry K."/>
            <person name="LaButti K."/>
            <person name="Morin E."/>
            <person name="Salamov A."/>
            <person name="Lipzen A."/>
            <person name="Mereny Z."/>
            <person name="Hegedus B."/>
            <person name="Baldrian P."/>
            <person name="Stursova M."/>
            <person name="Weitz H."/>
            <person name="Taylor A."/>
            <person name="Grigoriev I.V."/>
            <person name="Nagy L.G."/>
            <person name="Martin F."/>
            <person name="Kauserud H."/>
        </authorList>
    </citation>
    <scope>NUCLEOTIDE SEQUENCE</scope>
    <source>
        <strain evidence="3">9284</strain>
    </source>
</reference>
<protein>
    <submittedName>
        <fullName evidence="3">DNase I-like protein</fullName>
    </submittedName>
</protein>
<keyword evidence="1" id="KW-0732">Signal</keyword>
<organism evidence="3 4">
    <name type="scientific">Roridomyces roridus</name>
    <dbReference type="NCBI Taxonomy" id="1738132"/>
    <lineage>
        <taxon>Eukaryota</taxon>
        <taxon>Fungi</taxon>
        <taxon>Dikarya</taxon>
        <taxon>Basidiomycota</taxon>
        <taxon>Agaricomycotina</taxon>
        <taxon>Agaricomycetes</taxon>
        <taxon>Agaricomycetidae</taxon>
        <taxon>Agaricales</taxon>
        <taxon>Marasmiineae</taxon>
        <taxon>Mycenaceae</taxon>
        <taxon>Roridomyces</taxon>
    </lineage>
</organism>